<name>A0A183NYL8_9TREM</name>
<gene>
    <name evidence="2" type="ORF">SMTD_LOCUS7204</name>
</gene>
<reference evidence="2 3" key="1">
    <citation type="submission" date="2018-11" db="EMBL/GenBank/DDBJ databases">
        <authorList>
            <consortium name="Pathogen Informatics"/>
        </authorList>
    </citation>
    <scope>NUCLEOTIDE SEQUENCE [LARGE SCALE GENOMIC DNA]</scope>
    <source>
        <strain>Denwood</strain>
        <strain evidence="3">Zambia</strain>
    </source>
</reference>
<evidence type="ECO:0000313" key="2">
    <source>
        <dbReference type="EMBL" id="VDP38085.1"/>
    </source>
</evidence>
<feature type="region of interest" description="Disordered" evidence="1">
    <location>
        <begin position="1"/>
        <end position="35"/>
    </location>
</feature>
<dbReference type="STRING" id="31246.A0A183NYL8"/>
<feature type="compositionally biased region" description="Basic and acidic residues" evidence="1">
    <location>
        <begin position="1"/>
        <end position="16"/>
    </location>
</feature>
<keyword evidence="3" id="KW-1185">Reference proteome</keyword>
<organism evidence="2 3">
    <name type="scientific">Schistosoma mattheei</name>
    <dbReference type="NCBI Taxonomy" id="31246"/>
    <lineage>
        <taxon>Eukaryota</taxon>
        <taxon>Metazoa</taxon>
        <taxon>Spiralia</taxon>
        <taxon>Lophotrochozoa</taxon>
        <taxon>Platyhelminthes</taxon>
        <taxon>Trematoda</taxon>
        <taxon>Digenea</taxon>
        <taxon>Strigeidida</taxon>
        <taxon>Schistosomatoidea</taxon>
        <taxon>Schistosomatidae</taxon>
        <taxon>Schistosoma</taxon>
    </lineage>
</organism>
<proteinExistence type="predicted"/>
<evidence type="ECO:0000313" key="3">
    <source>
        <dbReference type="Proteomes" id="UP000269396"/>
    </source>
</evidence>
<evidence type="ECO:0000256" key="1">
    <source>
        <dbReference type="SAM" id="MobiDB-lite"/>
    </source>
</evidence>
<sequence length="97" mass="11014">MDPESSKHPSKQEGNHNECYAPTNGSNNDGKDQLYERRQSILAKCSGKNLTIMIEDLNPEFGIDNTGYEDIMGRNGLEEKTKMGKDLQIYVHSTYWS</sequence>
<dbReference type="Proteomes" id="UP000269396">
    <property type="component" value="Unassembled WGS sequence"/>
</dbReference>
<dbReference type="AlphaFoldDB" id="A0A183NYL8"/>
<accession>A0A183NYL8</accession>
<protein>
    <submittedName>
        <fullName evidence="2">Uncharacterized protein</fullName>
    </submittedName>
</protein>
<dbReference type="EMBL" id="UZAL01028053">
    <property type="protein sequence ID" value="VDP38085.1"/>
    <property type="molecule type" value="Genomic_DNA"/>
</dbReference>